<dbReference type="Proteomes" id="UP000471640">
    <property type="component" value="Unassembled WGS sequence"/>
</dbReference>
<evidence type="ECO:0000313" key="5">
    <source>
        <dbReference type="Proteomes" id="UP000471640"/>
    </source>
</evidence>
<dbReference type="Pfam" id="PF01593">
    <property type="entry name" value="Amino_oxidase"/>
    <property type="match status" value="1"/>
</dbReference>
<evidence type="ECO:0000259" key="3">
    <source>
        <dbReference type="Pfam" id="PF01593"/>
    </source>
</evidence>
<comment type="caution">
    <text evidence="4">The sequence shown here is derived from an EMBL/GenBank/DDBJ whole genome shotgun (WGS) entry which is preliminary data.</text>
</comment>
<dbReference type="AlphaFoldDB" id="A0A6P1DQW6"/>
<dbReference type="SUPFAM" id="SSF51905">
    <property type="entry name" value="FAD/NAD(P)-binding domain"/>
    <property type="match status" value="1"/>
</dbReference>
<dbReference type="Gene3D" id="3.50.50.60">
    <property type="entry name" value="FAD/NAD(P)-binding domain"/>
    <property type="match status" value="2"/>
</dbReference>
<dbReference type="PANTHER" id="PTHR43734">
    <property type="entry name" value="PHYTOENE DESATURASE"/>
    <property type="match status" value="1"/>
</dbReference>
<evidence type="ECO:0000256" key="2">
    <source>
        <dbReference type="ARBA" id="ARBA00023002"/>
    </source>
</evidence>
<name>A0A6P1DQW6_9GAMM</name>
<evidence type="ECO:0000313" key="4">
    <source>
        <dbReference type="EMBL" id="NEX19930.1"/>
    </source>
</evidence>
<dbReference type="InterPro" id="IPR002937">
    <property type="entry name" value="Amino_oxidase"/>
</dbReference>
<reference evidence="5" key="1">
    <citation type="journal article" date="2020" name="Microbiol. Resour. Announc.">
        <title>Draft Genome Sequences of Thiorhodococcus mannitoliphagus and Thiorhodococcus minor, Purple Sulfur Photosynthetic Bacteria in the Gammaproteobacterial Family Chromatiaceae.</title>
        <authorList>
            <person name="Aviles F.A."/>
            <person name="Meyer T.E."/>
            <person name="Kyndt J.A."/>
        </authorList>
    </citation>
    <scope>NUCLEOTIDE SEQUENCE [LARGE SCALE GENOMIC DNA]</scope>
    <source>
        <strain evidence="5">DSM 18266</strain>
    </source>
</reference>
<dbReference type="GO" id="GO:0016491">
    <property type="term" value="F:oxidoreductase activity"/>
    <property type="evidence" value="ECO:0007669"/>
    <property type="project" value="UniProtKB-KW"/>
</dbReference>
<sequence>MNIIILGAGMSGLSAAIRAARKGHEVTVIERQKTPGGKLWQHKEGGFTFDMGPSMMIETDIINEVLDTPIPFEKVSPTCTLVYDDEKPIVLGDNYLEVLQQEAPQDLERFLKLKKRMQPVIKAVRQSLFQKPFVKPLDFFRVSLLRIAFTINPNTSAGAFAQKYFESPLLQGLFSTFPSYTEHPVNKSPAVSIFVPFIMLEGIYYPRGGIYRIATAYEAHAKKLGVTFKYDETVTAISQTSVVTGKGTYAADAIISTIDYTTTQALRGSAEQKTAAHAYFAVAVGLNRTLPEYSHHTFLIPKSYNEAHALIDEGKLPDEVPLYLCIASKTDPECAPKGKENVFVVAVLPSTQEIDWKAEKEPVADRLLKQAGISPEMVEVRRVLAPDEFDSKFMNLGGSVFGASGVHNPFVGFRQPNADGKQENLFYAGATVQPGSGVPLVIRSGKFAVDMMERYFAKRKELSINNFPPFAKGG</sequence>
<dbReference type="RefSeq" id="WP_164652834.1">
    <property type="nucleotide sequence ID" value="NZ_JAAIJR010000018.1"/>
</dbReference>
<dbReference type="PANTHER" id="PTHR43734:SF7">
    <property type="entry name" value="4,4'-DIAPONEUROSPORENE OXYGENASE"/>
    <property type="match status" value="1"/>
</dbReference>
<accession>A0A6P1DQW6</accession>
<keyword evidence="5" id="KW-1185">Reference proteome</keyword>
<proteinExistence type="inferred from homology"/>
<comment type="similarity">
    <text evidence="1">Belongs to the carotenoid/retinoid oxidoreductase family.</text>
</comment>
<dbReference type="EMBL" id="JAAIJR010000018">
    <property type="protein sequence ID" value="NEX19930.1"/>
    <property type="molecule type" value="Genomic_DNA"/>
</dbReference>
<reference evidence="4 5" key="2">
    <citation type="submission" date="2020-02" db="EMBL/GenBank/DDBJ databases">
        <title>Genome sequences of Thiorhodococcus mannitoliphagus and Thiorhodococcus minor, purple sulfur photosynthetic bacteria in the gammaproteobacterial family, Chromatiaceae.</title>
        <authorList>
            <person name="Aviles F.A."/>
            <person name="Meyer T.E."/>
            <person name="Kyndt J.A."/>
        </authorList>
    </citation>
    <scope>NUCLEOTIDE SEQUENCE [LARGE SCALE GENOMIC DNA]</scope>
    <source>
        <strain evidence="4 5">DSM 18266</strain>
    </source>
</reference>
<keyword evidence="2" id="KW-0560">Oxidoreductase</keyword>
<dbReference type="PRINTS" id="PR00368">
    <property type="entry name" value="FADPNR"/>
</dbReference>
<protein>
    <submittedName>
        <fullName evidence="4">NAD(P)/FAD-dependent oxidoreductase</fullName>
    </submittedName>
</protein>
<feature type="domain" description="Amine oxidase" evidence="3">
    <location>
        <begin position="10"/>
        <end position="449"/>
    </location>
</feature>
<gene>
    <name evidence="4" type="ORF">G3480_06325</name>
</gene>
<dbReference type="InterPro" id="IPR036188">
    <property type="entry name" value="FAD/NAD-bd_sf"/>
</dbReference>
<organism evidence="4 5">
    <name type="scientific">Thiorhodococcus mannitoliphagus</name>
    <dbReference type="NCBI Taxonomy" id="329406"/>
    <lineage>
        <taxon>Bacteria</taxon>
        <taxon>Pseudomonadati</taxon>
        <taxon>Pseudomonadota</taxon>
        <taxon>Gammaproteobacteria</taxon>
        <taxon>Chromatiales</taxon>
        <taxon>Chromatiaceae</taxon>
        <taxon>Thiorhodococcus</taxon>
    </lineage>
</organism>
<evidence type="ECO:0000256" key="1">
    <source>
        <dbReference type="ARBA" id="ARBA00006046"/>
    </source>
</evidence>